<evidence type="ECO:0000313" key="5">
    <source>
        <dbReference type="Proteomes" id="UP000829720"/>
    </source>
</evidence>
<dbReference type="InterPro" id="IPR013106">
    <property type="entry name" value="Ig_V-set"/>
</dbReference>
<keyword evidence="1" id="KW-1133">Transmembrane helix</keyword>
<gene>
    <name evidence="4" type="ORF">AGOR_G00079570</name>
</gene>
<dbReference type="InterPro" id="IPR036179">
    <property type="entry name" value="Ig-like_dom_sf"/>
</dbReference>
<dbReference type="EMBL" id="JAERUA010000007">
    <property type="protein sequence ID" value="KAI1897093.1"/>
    <property type="molecule type" value="Genomic_DNA"/>
</dbReference>
<dbReference type="PROSITE" id="PS50835">
    <property type="entry name" value="IG_LIKE"/>
    <property type="match status" value="1"/>
</dbReference>
<dbReference type="PANTHER" id="PTHR15193">
    <property type="entry name" value="CD83 ANTIGEN"/>
    <property type="match status" value="1"/>
</dbReference>
<organism evidence="4 5">
    <name type="scientific">Albula goreensis</name>
    <dbReference type="NCBI Taxonomy" id="1534307"/>
    <lineage>
        <taxon>Eukaryota</taxon>
        <taxon>Metazoa</taxon>
        <taxon>Chordata</taxon>
        <taxon>Craniata</taxon>
        <taxon>Vertebrata</taxon>
        <taxon>Euteleostomi</taxon>
        <taxon>Actinopterygii</taxon>
        <taxon>Neopterygii</taxon>
        <taxon>Teleostei</taxon>
        <taxon>Albuliformes</taxon>
        <taxon>Albulidae</taxon>
        <taxon>Albula</taxon>
    </lineage>
</organism>
<accession>A0A8T3DIJ8</accession>
<evidence type="ECO:0000256" key="2">
    <source>
        <dbReference type="SAM" id="SignalP"/>
    </source>
</evidence>
<proteinExistence type="predicted"/>
<dbReference type="InterPro" id="IPR003599">
    <property type="entry name" value="Ig_sub"/>
</dbReference>
<dbReference type="SMART" id="SM00409">
    <property type="entry name" value="IG"/>
    <property type="match status" value="1"/>
</dbReference>
<protein>
    <recommendedName>
        <fullName evidence="3">Ig-like domain-containing protein</fullName>
    </recommendedName>
</protein>
<dbReference type="OrthoDB" id="9422899at2759"/>
<dbReference type="Pfam" id="PF07686">
    <property type="entry name" value="V-set"/>
    <property type="match status" value="1"/>
</dbReference>
<feature type="transmembrane region" description="Helical" evidence="1">
    <location>
        <begin position="171"/>
        <end position="196"/>
    </location>
</feature>
<evidence type="ECO:0000313" key="4">
    <source>
        <dbReference type="EMBL" id="KAI1897093.1"/>
    </source>
</evidence>
<dbReference type="AlphaFoldDB" id="A0A8T3DIJ8"/>
<dbReference type="Proteomes" id="UP000829720">
    <property type="component" value="Unassembled WGS sequence"/>
</dbReference>
<evidence type="ECO:0000259" key="3">
    <source>
        <dbReference type="PROSITE" id="PS50835"/>
    </source>
</evidence>
<comment type="caution">
    <text evidence="4">The sequence shown here is derived from an EMBL/GenBank/DDBJ whole genome shotgun (WGS) entry which is preliminary data.</text>
</comment>
<feature type="signal peptide" evidence="2">
    <location>
        <begin position="1"/>
        <end position="25"/>
    </location>
</feature>
<keyword evidence="2" id="KW-0732">Signal</keyword>
<sequence length="209" mass="22822">MSARCYLHRLSAYLFVILSVRSSESLSSINAECGANVSLPCDATNQANLAYRSVVWYKLDGNKNGVVRKNQNGETVSYAGARTAMIGDSEELVLPDIRPEDSGFYLCHLSAKVGHSNKESKLLLNVSECVTQATPTSDSDWHVTDATAMPSSHEPCMGETTQVIQISTAQILSGFSAVAVVKGLLCVLTIWVLLAATRKEERRRMSFWS</sequence>
<name>A0A8T3DIJ8_9TELE</name>
<reference evidence="4" key="1">
    <citation type="submission" date="2021-01" db="EMBL/GenBank/DDBJ databases">
        <authorList>
            <person name="Zahm M."/>
            <person name="Roques C."/>
            <person name="Cabau C."/>
            <person name="Klopp C."/>
            <person name="Donnadieu C."/>
            <person name="Jouanno E."/>
            <person name="Lampietro C."/>
            <person name="Louis A."/>
            <person name="Herpin A."/>
            <person name="Echchiki A."/>
            <person name="Berthelot C."/>
            <person name="Parey E."/>
            <person name="Roest-Crollius H."/>
            <person name="Braasch I."/>
            <person name="Postlethwait J."/>
            <person name="Bobe J."/>
            <person name="Montfort J."/>
            <person name="Bouchez O."/>
            <person name="Begum T."/>
            <person name="Mejri S."/>
            <person name="Adams A."/>
            <person name="Chen W.-J."/>
            <person name="Guiguen Y."/>
        </authorList>
    </citation>
    <scope>NUCLEOTIDE SEQUENCE</scope>
    <source>
        <tissue evidence="4">Blood</tissue>
    </source>
</reference>
<keyword evidence="5" id="KW-1185">Reference proteome</keyword>
<keyword evidence="1" id="KW-0812">Transmembrane</keyword>
<dbReference type="InterPro" id="IPR013783">
    <property type="entry name" value="Ig-like_fold"/>
</dbReference>
<feature type="chain" id="PRO_5035933056" description="Ig-like domain-containing protein" evidence="2">
    <location>
        <begin position="26"/>
        <end position="209"/>
    </location>
</feature>
<feature type="domain" description="Ig-like" evidence="3">
    <location>
        <begin position="34"/>
        <end position="125"/>
    </location>
</feature>
<dbReference type="PANTHER" id="PTHR15193:SF2">
    <property type="match status" value="1"/>
</dbReference>
<dbReference type="InterPro" id="IPR007110">
    <property type="entry name" value="Ig-like_dom"/>
</dbReference>
<keyword evidence="1" id="KW-0472">Membrane</keyword>
<dbReference type="SUPFAM" id="SSF48726">
    <property type="entry name" value="Immunoglobulin"/>
    <property type="match status" value="1"/>
</dbReference>
<dbReference type="Gene3D" id="2.60.40.10">
    <property type="entry name" value="Immunoglobulins"/>
    <property type="match status" value="1"/>
</dbReference>
<evidence type="ECO:0000256" key="1">
    <source>
        <dbReference type="SAM" id="Phobius"/>
    </source>
</evidence>